<dbReference type="Proteomes" id="UP000559987">
    <property type="component" value="Unassembled WGS sequence"/>
</dbReference>
<dbReference type="InterPro" id="IPR035919">
    <property type="entry name" value="EAL_sf"/>
</dbReference>
<dbReference type="InterPro" id="IPR052340">
    <property type="entry name" value="RNase_Y/CdgJ"/>
</dbReference>
<dbReference type="PROSITE" id="PS51833">
    <property type="entry name" value="HDOD"/>
    <property type="match status" value="1"/>
</dbReference>
<name>A0A839UPU8_9GAMM</name>
<reference evidence="3 4" key="1">
    <citation type="submission" date="2020-08" db="EMBL/GenBank/DDBJ databases">
        <title>Genomic Encyclopedia of Type Strains, Phase III (KMG-III): the genomes of soil and plant-associated and newly described type strains.</title>
        <authorList>
            <person name="Whitman W."/>
        </authorList>
    </citation>
    <scope>NUCLEOTIDE SEQUENCE [LARGE SCALE GENOMIC DNA]</scope>
    <source>
        <strain evidence="3 4">CECT 8571</strain>
    </source>
</reference>
<feature type="domain" description="EAL" evidence="1">
    <location>
        <begin position="1"/>
        <end position="205"/>
    </location>
</feature>
<protein>
    <submittedName>
        <fullName evidence="3">EAL and modified HD-GYP domain-containing signal transduction protein</fullName>
    </submittedName>
</protein>
<dbReference type="SMART" id="SM00052">
    <property type="entry name" value="EAL"/>
    <property type="match status" value="1"/>
</dbReference>
<evidence type="ECO:0000313" key="4">
    <source>
        <dbReference type="Proteomes" id="UP000559987"/>
    </source>
</evidence>
<dbReference type="SUPFAM" id="SSF109604">
    <property type="entry name" value="HD-domain/PDEase-like"/>
    <property type="match status" value="1"/>
</dbReference>
<dbReference type="Pfam" id="PF00563">
    <property type="entry name" value="EAL"/>
    <property type="match status" value="1"/>
</dbReference>
<evidence type="ECO:0000259" key="1">
    <source>
        <dbReference type="PROSITE" id="PS50883"/>
    </source>
</evidence>
<dbReference type="PROSITE" id="PS50883">
    <property type="entry name" value="EAL"/>
    <property type="match status" value="1"/>
</dbReference>
<accession>A0A839UPU8</accession>
<dbReference type="RefSeq" id="WP_246341223.1">
    <property type="nucleotide sequence ID" value="NZ_JACHXZ010000002.1"/>
</dbReference>
<dbReference type="InterPro" id="IPR001633">
    <property type="entry name" value="EAL_dom"/>
</dbReference>
<dbReference type="Gene3D" id="3.20.20.450">
    <property type="entry name" value="EAL domain"/>
    <property type="match status" value="1"/>
</dbReference>
<sequence>MNKHQPLLARQPIFDRDMAVYAYELLCRDSHENRAIVVDGDQASSQVLLRAFTDLSIGEVVGEYKAFINFTRNLLLRTPPFSRTQLVVEVLEDQIVDNHLLASLGQIRAQGYTIALDDFTINSSSFKMLEYADIVKLDVLDLTDEELRYHVDYLKPLGVTLLAEKIETYEMLEHCKSLGFELFQGYFLSRPQIMSGRKITENRQTILQLLAQLNDPSTDIQAIEHLVAQDPVLSYKLLKLINSAAFHFVCKIESLRQAITLLGLIQVRSWITLLSMASIDEKPRELCVSTLVRARFCQTLGEAVSSTKRGDSYFTVGLLSTIDAFMDAPIDELLQKISISETIRDALLYYKNVEGKVLEIVKLYEKADWDNIDWGWLEEHGVEASALSHFYTESLVWVTSALESLVFDAK</sequence>
<evidence type="ECO:0000259" key="2">
    <source>
        <dbReference type="PROSITE" id="PS51833"/>
    </source>
</evidence>
<dbReference type="SUPFAM" id="SSF141868">
    <property type="entry name" value="EAL domain-like"/>
    <property type="match status" value="1"/>
</dbReference>
<dbReference type="PANTHER" id="PTHR33525:SF4">
    <property type="entry name" value="CYCLIC DI-GMP PHOSPHODIESTERASE CDGJ"/>
    <property type="match status" value="1"/>
</dbReference>
<gene>
    <name evidence="3" type="ORF">FHS30_001714</name>
</gene>
<dbReference type="InterPro" id="IPR014408">
    <property type="entry name" value="dGMP_Pdiesterase_EAL/HD-GYP"/>
</dbReference>
<feature type="domain" description="HDOD" evidence="2">
    <location>
        <begin position="199"/>
        <end position="385"/>
    </location>
</feature>
<dbReference type="Gene3D" id="1.10.3210.10">
    <property type="entry name" value="Hypothetical protein af1432"/>
    <property type="match status" value="1"/>
</dbReference>
<dbReference type="InterPro" id="IPR013976">
    <property type="entry name" value="HDOD"/>
</dbReference>
<comment type="caution">
    <text evidence="3">The sequence shown here is derived from an EMBL/GenBank/DDBJ whole genome shotgun (WGS) entry which is preliminary data.</text>
</comment>
<organism evidence="3 4">
    <name type="scientific">Simiduia aestuariiviva</name>
    <dbReference type="NCBI Taxonomy" id="1510459"/>
    <lineage>
        <taxon>Bacteria</taxon>
        <taxon>Pseudomonadati</taxon>
        <taxon>Pseudomonadota</taxon>
        <taxon>Gammaproteobacteria</taxon>
        <taxon>Cellvibrionales</taxon>
        <taxon>Cellvibrionaceae</taxon>
        <taxon>Simiduia</taxon>
    </lineage>
</organism>
<dbReference type="PANTHER" id="PTHR33525">
    <property type="match status" value="1"/>
</dbReference>
<dbReference type="AlphaFoldDB" id="A0A839UPU8"/>
<dbReference type="EMBL" id="JACHXZ010000002">
    <property type="protein sequence ID" value="MBB3168530.1"/>
    <property type="molecule type" value="Genomic_DNA"/>
</dbReference>
<dbReference type="CDD" id="cd01948">
    <property type="entry name" value="EAL"/>
    <property type="match status" value="1"/>
</dbReference>
<evidence type="ECO:0000313" key="3">
    <source>
        <dbReference type="EMBL" id="MBB3168530.1"/>
    </source>
</evidence>
<proteinExistence type="predicted"/>
<dbReference type="Pfam" id="PF08668">
    <property type="entry name" value="HDOD"/>
    <property type="match status" value="1"/>
</dbReference>
<keyword evidence="4" id="KW-1185">Reference proteome</keyword>
<dbReference type="PIRSF" id="PIRSF003180">
    <property type="entry name" value="DiGMPpdiest_YuxH"/>
    <property type="match status" value="1"/>
</dbReference>